<evidence type="ECO:0008006" key="4">
    <source>
        <dbReference type="Google" id="ProtNLM"/>
    </source>
</evidence>
<gene>
    <name evidence="2" type="ORF">HED64_10330</name>
</gene>
<evidence type="ECO:0000256" key="1">
    <source>
        <dbReference type="SAM" id="MobiDB-lite"/>
    </source>
</evidence>
<dbReference type="RefSeq" id="WP_168151924.1">
    <property type="nucleotide sequence ID" value="NZ_JAAWVT010000004.1"/>
</dbReference>
<comment type="caution">
    <text evidence="2">The sequence shown here is derived from an EMBL/GenBank/DDBJ whole genome shotgun (WGS) entry which is preliminary data.</text>
</comment>
<protein>
    <recommendedName>
        <fullName evidence="4">Phage portal protein</fullName>
    </recommendedName>
</protein>
<name>A0ABX1G562_9MICC</name>
<dbReference type="EMBL" id="JAAWVT010000004">
    <property type="protein sequence ID" value="NKG21099.1"/>
    <property type="molecule type" value="Genomic_DNA"/>
</dbReference>
<accession>A0ABX1G562</accession>
<dbReference type="Proteomes" id="UP000746595">
    <property type="component" value="Unassembled WGS sequence"/>
</dbReference>
<reference evidence="2 3" key="1">
    <citation type="submission" date="2020-04" db="EMBL/GenBank/DDBJ databases">
        <title>Paeniglutamicibacter sp. ANT13_2, a novel actinomycete isolated from sediment in Antarctica.</title>
        <authorList>
            <person name="Sakdapetsiri C."/>
            <person name="Pinyakong O."/>
        </authorList>
    </citation>
    <scope>NUCLEOTIDE SEQUENCE [LARGE SCALE GENOMIC DNA]</scope>
    <source>
        <strain evidence="2 3">ANT13_2</strain>
    </source>
</reference>
<proteinExistence type="predicted"/>
<evidence type="ECO:0000313" key="3">
    <source>
        <dbReference type="Proteomes" id="UP000746595"/>
    </source>
</evidence>
<keyword evidence="3" id="KW-1185">Reference proteome</keyword>
<feature type="compositionally biased region" description="Polar residues" evidence="1">
    <location>
        <begin position="467"/>
        <end position="479"/>
    </location>
</feature>
<evidence type="ECO:0000313" key="2">
    <source>
        <dbReference type="EMBL" id="NKG21099.1"/>
    </source>
</evidence>
<feature type="region of interest" description="Disordered" evidence="1">
    <location>
        <begin position="457"/>
        <end position="479"/>
    </location>
</feature>
<sequence length="479" mass="52844">MIRKLTDAERVIFNRLYGRIGQKKQRNRLKHDYIAMQAKFQRISYSIPEEMYRLAVPLGWAHKAVYVPSSRINPEDFTIPGGSTLLDDLDGVYFESHVRELEMLATESALGQSCSFIFVTPGETAKGEPRVIVAVRDATEATADIDSRTGRVVSALELVEPKKSLLYLNTGLTLDIQQAPSGDWVVVEEYKAVVGRVMCTPYVWGRTLQRPLGSSRVSRTVMGLIDRMVLGMLRQDVASDFYAAPLVALMDADESMFLDSRGNRINPLKAMMGSLLGIPGYRDEETGDMRVPKMQQLTQASFQPFTESNRDIAAAFHAATDIPMGQLGVVQDNPSSAEAIRASEHGLVSLVQHQLLFFERMRLDLARNILSVFHGGETPAMLADIRKMRANFGDPANTTSSQLADSGQKFVTAHPELAGSRLAWRRSGLTEKEMTEAEAHVAKTQSRSLIELALESKRARAADVPPGTSNAAVESPATE</sequence>
<organism evidence="2 3">
    <name type="scientific">Paeniglutamicibacter terrestris</name>
    <dbReference type="NCBI Taxonomy" id="2723403"/>
    <lineage>
        <taxon>Bacteria</taxon>
        <taxon>Bacillati</taxon>
        <taxon>Actinomycetota</taxon>
        <taxon>Actinomycetes</taxon>
        <taxon>Micrococcales</taxon>
        <taxon>Micrococcaceae</taxon>
        <taxon>Paeniglutamicibacter</taxon>
    </lineage>
</organism>